<organism evidence="9 10">
    <name type="scientific">Helicobacter macacae MIT 99-5501</name>
    <dbReference type="NCBI Taxonomy" id="1357400"/>
    <lineage>
        <taxon>Bacteria</taxon>
        <taxon>Pseudomonadati</taxon>
        <taxon>Campylobacterota</taxon>
        <taxon>Epsilonproteobacteria</taxon>
        <taxon>Campylobacterales</taxon>
        <taxon>Helicobacteraceae</taxon>
        <taxon>Helicobacter</taxon>
    </lineage>
</organism>
<dbReference type="PATRIC" id="fig|1357400.3.peg.1266"/>
<dbReference type="GO" id="GO:0051539">
    <property type="term" value="F:4 iron, 4 sulfur cluster binding"/>
    <property type="evidence" value="ECO:0007669"/>
    <property type="project" value="UniProtKB-KW"/>
</dbReference>
<comment type="caution">
    <text evidence="9">The sequence shown here is derived from an EMBL/GenBank/DDBJ whole genome shotgun (WGS) entry which is preliminary data.</text>
</comment>
<accession>V8CBR1</accession>
<keyword evidence="5" id="KW-0408">Iron</keyword>
<dbReference type="Pfam" id="PF06968">
    <property type="entry name" value="BATS"/>
    <property type="match status" value="1"/>
</dbReference>
<feature type="domain" description="Biotin and thiamin synthesis-associated" evidence="8">
    <location>
        <begin position="271"/>
        <end position="385"/>
    </location>
</feature>
<dbReference type="GO" id="GO:0003824">
    <property type="term" value="F:catalytic activity"/>
    <property type="evidence" value="ECO:0007669"/>
    <property type="project" value="InterPro"/>
</dbReference>
<dbReference type="GO" id="GO:0005506">
    <property type="term" value="F:iron ion binding"/>
    <property type="evidence" value="ECO:0007669"/>
    <property type="project" value="InterPro"/>
</dbReference>
<evidence type="ECO:0000256" key="6">
    <source>
        <dbReference type="ARBA" id="ARBA00023014"/>
    </source>
</evidence>
<keyword evidence="2" id="KW-0004">4Fe-4S</keyword>
<keyword evidence="10" id="KW-1185">Reference proteome</keyword>
<dbReference type="eggNOG" id="COG0502">
    <property type="taxonomic scope" value="Bacteria"/>
</dbReference>
<dbReference type="SFLD" id="SFLDF00301">
    <property type="entry name" value="2-iminoacetate_synthase_(ThiH)"/>
    <property type="match status" value="1"/>
</dbReference>
<dbReference type="InterPro" id="IPR012726">
    <property type="entry name" value="ThiH"/>
</dbReference>
<name>V8CBR1_9HELI</name>
<dbReference type="InterPro" id="IPR010722">
    <property type="entry name" value="BATS_dom"/>
</dbReference>
<evidence type="ECO:0000256" key="2">
    <source>
        <dbReference type="ARBA" id="ARBA00022485"/>
    </source>
</evidence>
<dbReference type="NCBIfam" id="TIGR02351">
    <property type="entry name" value="thiH"/>
    <property type="match status" value="1"/>
</dbReference>
<keyword evidence="4" id="KW-0479">Metal-binding</keyword>
<evidence type="ECO:0000313" key="9">
    <source>
        <dbReference type="EMBL" id="ETD24171.1"/>
    </source>
</evidence>
<dbReference type="AlphaFoldDB" id="V8CBR1"/>
<evidence type="ECO:0000256" key="7">
    <source>
        <dbReference type="SAM" id="MobiDB-lite"/>
    </source>
</evidence>
<dbReference type="Gene3D" id="3.20.20.70">
    <property type="entry name" value="Aldolase class I"/>
    <property type="match status" value="1"/>
</dbReference>
<dbReference type="Pfam" id="PF04055">
    <property type="entry name" value="Radical_SAM"/>
    <property type="match status" value="1"/>
</dbReference>
<dbReference type="EMBL" id="AZJI01000004">
    <property type="protein sequence ID" value="ETD24171.1"/>
    <property type="molecule type" value="Genomic_DNA"/>
</dbReference>
<protein>
    <submittedName>
        <fullName evidence="9">Thiazole biosynthesis protein ThiH</fullName>
    </submittedName>
</protein>
<dbReference type="SFLD" id="SFLDS00029">
    <property type="entry name" value="Radical_SAM"/>
    <property type="match status" value="1"/>
</dbReference>
<dbReference type="CDD" id="cd01335">
    <property type="entry name" value="Radical_SAM"/>
    <property type="match status" value="1"/>
</dbReference>
<comment type="cofactor">
    <cofactor evidence="1">
        <name>[4Fe-4S] cluster</name>
        <dbReference type="ChEBI" id="CHEBI:49883"/>
    </cofactor>
</comment>
<evidence type="ECO:0000256" key="5">
    <source>
        <dbReference type="ARBA" id="ARBA00023004"/>
    </source>
</evidence>
<proteinExistence type="predicted"/>
<keyword evidence="6" id="KW-0411">Iron-sulfur</keyword>
<feature type="compositionally biased region" description="Basic and acidic residues" evidence="7">
    <location>
        <begin position="343"/>
        <end position="361"/>
    </location>
</feature>
<dbReference type="PANTHER" id="PTHR43583:SF1">
    <property type="entry name" value="2-IMINOACETATE SYNTHASE"/>
    <property type="match status" value="1"/>
</dbReference>
<dbReference type="InterPro" id="IPR058240">
    <property type="entry name" value="rSAM_sf"/>
</dbReference>
<dbReference type="PANTHER" id="PTHR43583">
    <property type="entry name" value="2-IMINOACETATE SYNTHASE"/>
    <property type="match status" value="1"/>
</dbReference>
<sequence>MVNPSSVWEFQSTMQDIDSNILECVLEIRESYNPDAYSSKEVKSALSKHYLDIGDLCALLSPAAQPFLEEIATQAQKRVKSYFGNSINVFTPLYLSNHCASKCVYCGFQKGNKIKRAKLEYDEIKAELEIIAKSGLQEVLFLCGEGREYASVEYIAKSCELAKQYFKVIGVEIYALNVDEYELLHKSGCDFVTLFQETYCPKKYARIHIEGEKRAFAYRFYAQERALRAGMRGVGFGALLGIDDFRKDALSCALHAYFLQRKYPHAEIALSIPRLRPIINNPKIHPKAVTESRLLQVLCAYRLFLPYASITISSREGARFRNNVIKLGANKISAGVSVAIGERSAEEKKSRGDDAEKKGDEQFSISDNRSVEEILSMLKIAHLQPVMSDSVFVG</sequence>
<gene>
    <name evidence="9" type="ORF">HMPREF2086_00920</name>
</gene>
<keyword evidence="3" id="KW-0949">S-adenosyl-L-methionine</keyword>
<dbReference type="SFLD" id="SFLDG01081">
    <property type="entry name" value="cleavage_of_the_Ca-Cb_bond_in"/>
    <property type="match status" value="1"/>
</dbReference>
<dbReference type="InterPro" id="IPR034428">
    <property type="entry name" value="ThiH/NoCL/HydG-like"/>
</dbReference>
<dbReference type="GO" id="GO:0009228">
    <property type="term" value="P:thiamine biosynthetic process"/>
    <property type="evidence" value="ECO:0007669"/>
    <property type="project" value="InterPro"/>
</dbReference>
<dbReference type="STRING" id="1357400.HMPREF2086_00920"/>
<dbReference type="SMART" id="SM00876">
    <property type="entry name" value="BATS"/>
    <property type="match status" value="1"/>
</dbReference>
<dbReference type="InterPro" id="IPR013785">
    <property type="entry name" value="Aldolase_TIM"/>
</dbReference>
<feature type="region of interest" description="Disordered" evidence="7">
    <location>
        <begin position="343"/>
        <end position="363"/>
    </location>
</feature>
<evidence type="ECO:0000256" key="1">
    <source>
        <dbReference type="ARBA" id="ARBA00001966"/>
    </source>
</evidence>
<dbReference type="SUPFAM" id="SSF102114">
    <property type="entry name" value="Radical SAM enzymes"/>
    <property type="match status" value="1"/>
</dbReference>
<evidence type="ECO:0000256" key="3">
    <source>
        <dbReference type="ARBA" id="ARBA00022691"/>
    </source>
</evidence>
<dbReference type="Proteomes" id="UP000018731">
    <property type="component" value="Unassembled WGS sequence"/>
</dbReference>
<evidence type="ECO:0000313" key="10">
    <source>
        <dbReference type="Proteomes" id="UP000018731"/>
    </source>
</evidence>
<dbReference type="SFLD" id="SFLDG01060">
    <property type="entry name" value="BATS_domain_containing"/>
    <property type="match status" value="1"/>
</dbReference>
<dbReference type="RefSeq" id="WP_023927644.1">
    <property type="nucleotide sequence ID" value="NZ_KI669454.1"/>
</dbReference>
<dbReference type="HOGENOM" id="CLU_046249_1_0_7"/>
<evidence type="ECO:0000259" key="8">
    <source>
        <dbReference type="SMART" id="SM00876"/>
    </source>
</evidence>
<evidence type="ECO:0000256" key="4">
    <source>
        <dbReference type="ARBA" id="ARBA00022723"/>
    </source>
</evidence>
<reference evidence="9 10" key="1">
    <citation type="journal article" date="2014" name="Genome Announc.">
        <title>Draft genome sequences of six enterohepatic helicobacter species isolated from humans and one from rhesus macaques.</title>
        <authorList>
            <person name="Shen Z."/>
            <person name="Sheh A."/>
            <person name="Young S.K."/>
            <person name="Abouelliel A."/>
            <person name="Ward D.V."/>
            <person name="Earl A.M."/>
            <person name="Fox J.G."/>
        </authorList>
    </citation>
    <scope>NUCLEOTIDE SEQUENCE [LARGE SCALE GENOMIC DNA]</scope>
    <source>
        <strain evidence="9 10">MIT 99-5501</strain>
    </source>
</reference>
<dbReference type="InterPro" id="IPR007197">
    <property type="entry name" value="rSAM"/>
</dbReference>